<evidence type="ECO:0000259" key="1">
    <source>
        <dbReference type="Pfam" id="PF08241"/>
    </source>
</evidence>
<dbReference type="EMBL" id="CP039543">
    <property type="protein sequence ID" value="QJT09571.1"/>
    <property type="molecule type" value="Genomic_DNA"/>
</dbReference>
<dbReference type="Pfam" id="PF08241">
    <property type="entry name" value="Methyltransf_11"/>
    <property type="match status" value="1"/>
</dbReference>
<keyword evidence="3" id="KW-0489">Methyltransferase</keyword>
<dbReference type="RefSeq" id="WP_144305448.1">
    <property type="nucleotide sequence ID" value="NZ_CP039543.1"/>
</dbReference>
<dbReference type="Proteomes" id="UP000434052">
    <property type="component" value="Unassembled WGS sequence"/>
</dbReference>
<organism evidence="3 4">
    <name type="scientific">Oceanidesulfovibrio marinus</name>
    <dbReference type="NCBI Taxonomy" id="370038"/>
    <lineage>
        <taxon>Bacteria</taxon>
        <taxon>Pseudomonadati</taxon>
        <taxon>Thermodesulfobacteriota</taxon>
        <taxon>Desulfovibrionia</taxon>
        <taxon>Desulfovibrionales</taxon>
        <taxon>Desulfovibrionaceae</taxon>
        <taxon>Oceanidesulfovibrio</taxon>
    </lineage>
</organism>
<dbReference type="EMBL" id="QMIF01000006">
    <property type="protein sequence ID" value="TVM33781.1"/>
    <property type="molecule type" value="Genomic_DNA"/>
</dbReference>
<reference evidence="2 5" key="2">
    <citation type="submission" date="2019-04" db="EMBL/GenBank/DDBJ databases">
        <title>Isolation and culture of sulfate reducing bacteria from the cold seep of the South China Sea.</title>
        <authorList>
            <person name="Sun C."/>
            <person name="Liu R."/>
        </authorList>
    </citation>
    <scope>NUCLEOTIDE SEQUENCE [LARGE SCALE GENOMIC DNA]</scope>
    <source>
        <strain evidence="2 5">CS1</strain>
    </source>
</reference>
<dbReference type="SUPFAM" id="SSF53335">
    <property type="entry name" value="S-adenosyl-L-methionine-dependent methyltransferases"/>
    <property type="match status" value="1"/>
</dbReference>
<name>A0A6P1ZG47_9BACT</name>
<dbReference type="OrthoDB" id="5363250at2"/>
<evidence type="ECO:0000313" key="5">
    <source>
        <dbReference type="Proteomes" id="UP000503251"/>
    </source>
</evidence>
<gene>
    <name evidence="3" type="ORF">DQK91_11235</name>
    <name evidence="2" type="ORF">E8L03_11765</name>
</gene>
<sequence>MVTLNSLAYHFSNNNRHKKWRFFIGEFVPGPEDLALDVGFSEREFSSTTNYIEKHYPFPNRLSALGVEEPKAIIERYPDVSFSRYDGAIFPFADQTFDLLWSNAVIEHVGDYSRQVAFLKEIRRVAKRFFITTPNLYFPVEVHTRTPFLHYLGKERFDWYLRRRGQGWATDNYMHLLSRKQIARLCIDAGVTNCVIRPNRLFGFILEYWIYTPRDNALCH</sequence>
<evidence type="ECO:0000313" key="2">
    <source>
        <dbReference type="EMBL" id="QJT09571.1"/>
    </source>
</evidence>
<evidence type="ECO:0000313" key="4">
    <source>
        <dbReference type="Proteomes" id="UP000434052"/>
    </source>
</evidence>
<protein>
    <submittedName>
        <fullName evidence="2 3">SAM-dependent methyltransferase</fullName>
    </submittedName>
</protein>
<dbReference type="InterPro" id="IPR013216">
    <property type="entry name" value="Methyltransf_11"/>
</dbReference>
<dbReference type="GO" id="GO:0008757">
    <property type="term" value="F:S-adenosylmethionine-dependent methyltransferase activity"/>
    <property type="evidence" value="ECO:0007669"/>
    <property type="project" value="InterPro"/>
</dbReference>
<proteinExistence type="predicted"/>
<dbReference type="Gene3D" id="3.40.50.150">
    <property type="entry name" value="Vaccinia Virus protein VP39"/>
    <property type="match status" value="1"/>
</dbReference>
<dbReference type="Proteomes" id="UP000503251">
    <property type="component" value="Chromosome"/>
</dbReference>
<keyword evidence="3" id="KW-0808">Transferase</keyword>
<evidence type="ECO:0000313" key="3">
    <source>
        <dbReference type="EMBL" id="TVM33781.1"/>
    </source>
</evidence>
<feature type="domain" description="Methyltransferase type 11" evidence="1">
    <location>
        <begin position="80"/>
        <end position="127"/>
    </location>
</feature>
<reference evidence="3 4" key="1">
    <citation type="submission" date="2018-06" db="EMBL/GenBank/DDBJ databases">
        <title>Complete genome of Desulfovibrio marinus P48SEP.</title>
        <authorList>
            <person name="Crispim J.S."/>
            <person name="Vidigal P.M.P."/>
            <person name="Silva L.C.F."/>
            <person name="Araujo L.C."/>
            <person name="Laguardia C.N."/>
            <person name="Dias R.S."/>
            <person name="Sousa M.P."/>
            <person name="Paula S.O."/>
            <person name="Silva C."/>
        </authorList>
    </citation>
    <scope>NUCLEOTIDE SEQUENCE [LARGE SCALE GENOMIC DNA]</scope>
    <source>
        <strain evidence="3 4">P48SEP</strain>
    </source>
</reference>
<accession>A0A6P1ZG47</accession>
<dbReference type="AlphaFoldDB" id="A0A6P1ZG47"/>
<dbReference type="GO" id="GO:0032259">
    <property type="term" value="P:methylation"/>
    <property type="evidence" value="ECO:0007669"/>
    <property type="project" value="UniProtKB-KW"/>
</dbReference>
<keyword evidence="5" id="KW-1185">Reference proteome</keyword>
<dbReference type="InterPro" id="IPR029063">
    <property type="entry name" value="SAM-dependent_MTases_sf"/>
</dbReference>